<dbReference type="AlphaFoldDB" id="A0A8W8NK24"/>
<feature type="domain" description="TRPM SLOG" evidence="2">
    <location>
        <begin position="165"/>
        <end position="228"/>
    </location>
</feature>
<dbReference type="InterPro" id="IPR041491">
    <property type="entry name" value="TRPM_SLOG"/>
</dbReference>
<dbReference type="EnsemblMetazoa" id="G7480.1">
    <property type="protein sequence ID" value="G7480.1:cds"/>
    <property type="gene ID" value="G7480"/>
</dbReference>
<dbReference type="GO" id="GO:0005886">
    <property type="term" value="C:plasma membrane"/>
    <property type="evidence" value="ECO:0007669"/>
    <property type="project" value="TreeGrafter"/>
</dbReference>
<dbReference type="Proteomes" id="UP000005408">
    <property type="component" value="Unassembled WGS sequence"/>
</dbReference>
<accession>A0A8W8NK24</accession>
<name>A0A8W8NK24_MAGGI</name>
<dbReference type="PANTHER" id="PTHR13800:SF12">
    <property type="entry name" value="TRANSIENT RECEPTOR POTENTIAL CATION CHANNEL SUBFAMILY M MEMBER-LIKE 2"/>
    <property type="match status" value="1"/>
</dbReference>
<dbReference type="Pfam" id="PF18139">
    <property type="entry name" value="LSDAT_euk"/>
    <property type="match status" value="2"/>
</dbReference>
<dbReference type="GO" id="GO:0099604">
    <property type="term" value="F:ligand-gated calcium channel activity"/>
    <property type="evidence" value="ECO:0007669"/>
    <property type="project" value="TreeGrafter"/>
</dbReference>
<keyword evidence="4" id="KW-1185">Reference proteome</keyword>
<feature type="region of interest" description="Disordered" evidence="1">
    <location>
        <begin position="127"/>
        <end position="149"/>
    </location>
</feature>
<feature type="compositionally biased region" description="Polar residues" evidence="1">
    <location>
        <begin position="127"/>
        <end position="140"/>
    </location>
</feature>
<evidence type="ECO:0000259" key="2">
    <source>
        <dbReference type="Pfam" id="PF18139"/>
    </source>
</evidence>
<evidence type="ECO:0000313" key="4">
    <source>
        <dbReference type="Proteomes" id="UP000005408"/>
    </source>
</evidence>
<organism evidence="3 4">
    <name type="scientific">Magallana gigas</name>
    <name type="common">Pacific oyster</name>
    <name type="synonym">Crassostrea gigas</name>
    <dbReference type="NCBI Taxonomy" id="29159"/>
    <lineage>
        <taxon>Eukaryota</taxon>
        <taxon>Metazoa</taxon>
        <taxon>Spiralia</taxon>
        <taxon>Lophotrochozoa</taxon>
        <taxon>Mollusca</taxon>
        <taxon>Bivalvia</taxon>
        <taxon>Autobranchia</taxon>
        <taxon>Pteriomorphia</taxon>
        <taxon>Ostreida</taxon>
        <taxon>Ostreoidea</taxon>
        <taxon>Ostreidae</taxon>
        <taxon>Magallana</taxon>
    </lineage>
</organism>
<dbReference type="InterPro" id="IPR050927">
    <property type="entry name" value="TRPM"/>
</dbReference>
<evidence type="ECO:0000256" key="1">
    <source>
        <dbReference type="SAM" id="MobiDB-lite"/>
    </source>
</evidence>
<proteinExistence type="predicted"/>
<reference evidence="3" key="1">
    <citation type="submission" date="2022-08" db="UniProtKB">
        <authorList>
            <consortium name="EnsemblMetazoa"/>
        </authorList>
    </citation>
    <scope>IDENTIFICATION</scope>
    <source>
        <strain evidence="3">05x7-T-G4-1.051#20</strain>
    </source>
</reference>
<feature type="domain" description="TRPM SLOG" evidence="2">
    <location>
        <begin position="38"/>
        <end position="101"/>
    </location>
</feature>
<protein>
    <recommendedName>
        <fullName evidence="2">TRPM SLOG domain-containing protein</fullName>
    </recommendedName>
</protein>
<dbReference type="PANTHER" id="PTHR13800">
    <property type="entry name" value="TRANSIENT RECEPTOR POTENTIAL CATION CHANNEL, SUBFAMILY M, MEMBER 6"/>
    <property type="match status" value="1"/>
</dbReference>
<sequence length="244" mass="27629">MTSSSKEFQSNQDVSEEKQLWKEIRKGVNDLKTKRQLSPTMVFSVIGDSDNFVPRPWPKTVFQTALIEAAKSGGDTWILYSGAEQGVSKVVRDAYKNYEDMEFKIERDGKKISDTDRHVKLIRVPENKSNNSSEYPTSTMLEDEKTQPKIYQPTPSKKKSFLLSFERFISEQTVAFFSKEFDAEMPVPIAVIVCEGDIETVVHISKALDSKLPVIIMKGSGAIADIVVDYLAKYNMYSDAFIIN</sequence>
<evidence type="ECO:0000313" key="3">
    <source>
        <dbReference type="EnsemblMetazoa" id="G7480.1:cds"/>
    </source>
</evidence>